<keyword evidence="5" id="KW-0479">Metal-binding</keyword>
<evidence type="ECO:0000256" key="10">
    <source>
        <dbReference type="ARBA" id="ARBA00047493"/>
    </source>
</evidence>
<dbReference type="PANTHER" id="PTHR11136:SF0">
    <property type="entry name" value="DIHYDROFOLATE SYNTHETASE-RELATED"/>
    <property type="match status" value="1"/>
</dbReference>
<dbReference type="AlphaFoldDB" id="A0A173TQG2"/>
<proteinExistence type="inferred from homology"/>
<evidence type="ECO:0000256" key="2">
    <source>
        <dbReference type="ARBA" id="ARBA00008276"/>
    </source>
</evidence>
<evidence type="ECO:0000313" key="15">
    <source>
        <dbReference type="Proteomes" id="UP000095727"/>
    </source>
</evidence>
<dbReference type="Gene3D" id="3.90.190.20">
    <property type="entry name" value="Mur ligase, C-terminal domain"/>
    <property type="match status" value="1"/>
</dbReference>
<comment type="cofactor">
    <cofactor evidence="1">
        <name>Mg(2+)</name>
        <dbReference type="ChEBI" id="CHEBI:18420"/>
    </cofactor>
</comment>
<gene>
    <name evidence="14" type="primary">fgs_2</name>
    <name evidence="14" type="ORF">ERS852574_02280</name>
</gene>
<dbReference type="Pfam" id="PF02875">
    <property type="entry name" value="Mur_ligase_C"/>
    <property type="match status" value="1"/>
</dbReference>
<evidence type="ECO:0000256" key="1">
    <source>
        <dbReference type="ARBA" id="ARBA00001946"/>
    </source>
</evidence>
<evidence type="ECO:0000256" key="5">
    <source>
        <dbReference type="ARBA" id="ARBA00022723"/>
    </source>
</evidence>
<dbReference type="Pfam" id="PF08245">
    <property type="entry name" value="Mur_ligase_M"/>
    <property type="match status" value="1"/>
</dbReference>
<evidence type="ECO:0000256" key="3">
    <source>
        <dbReference type="ARBA" id="ARBA00013025"/>
    </source>
</evidence>
<evidence type="ECO:0000313" key="14">
    <source>
        <dbReference type="EMBL" id="CUN03428.1"/>
    </source>
</evidence>
<dbReference type="GO" id="GO:0046872">
    <property type="term" value="F:metal ion binding"/>
    <property type="evidence" value="ECO:0007669"/>
    <property type="project" value="UniProtKB-KW"/>
</dbReference>
<dbReference type="PANTHER" id="PTHR11136">
    <property type="entry name" value="FOLYLPOLYGLUTAMATE SYNTHASE-RELATED"/>
    <property type="match status" value="1"/>
</dbReference>
<evidence type="ECO:0000259" key="13">
    <source>
        <dbReference type="Pfam" id="PF08245"/>
    </source>
</evidence>
<keyword evidence="7 11" id="KW-0067">ATP-binding</keyword>
<protein>
    <recommendedName>
        <fullName evidence="3">tetrahydrofolate synthase</fullName>
        <ecNumber evidence="3">6.3.2.17</ecNumber>
    </recommendedName>
    <alternativeName>
        <fullName evidence="9">Tetrahydrofolylpolyglutamate synthase</fullName>
    </alternativeName>
</protein>
<evidence type="ECO:0000259" key="12">
    <source>
        <dbReference type="Pfam" id="PF02875"/>
    </source>
</evidence>
<feature type="domain" description="Mur ligase C-terminal" evidence="12">
    <location>
        <begin position="294"/>
        <end position="414"/>
    </location>
</feature>
<dbReference type="PROSITE" id="PS01011">
    <property type="entry name" value="FOLYLPOLYGLU_SYNT_1"/>
    <property type="match status" value="1"/>
</dbReference>
<dbReference type="GO" id="GO:0005524">
    <property type="term" value="F:ATP binding"/>
    <property type="evidence" value="ECO:0007669"/>
    <property type="project" value="UniProtKB-KW"/>
</dbReference>
<dbReference type="EC" id="6.3.2.17" evidence="3"/>
<dbReference type="InterPro" id="IPR001645">
    <property type="entry name" value="Folylpolyglutamate_synth"/>
</dbReference>
<dbReference type="InterPro" id="IPR036565">
    <property type="entry name" value="Mur-like_cat_sf"/>
</dbReference>
<keyword evidence="6 11" id="KW-0547">Nucleotide-binding</keyword>
<organism evidence="14 15">
    <name type="scientific">Coprococcus comes</name>
    <dbReference type="NCBI Taxonomy" id="410072"/>
    <lineage>
        <taxon>Bacteria</taxon>
        <taxon>Bacillati</taxon>
        <taxon>Bacillota</taxon>
        <taxon>Clostridia</taxon>
        <taxon>Lachnospirales</taxon>
        <taxon>Lachnospiraceae</taxon>
        <taxon>Coprococcus</taxon>
    </lineage>
</organism>
<comment type="similarity">
    <text evidence="2 11">Belongs to the folylpolyglutamate synthase family.</text>
</comment>
<evidence type="ECO:0000256" key="4">
    <source>
        <dbReference type="ARBA" id="ARBA00022598"/>
    </source>
</evidence>
<dbReference type="GO" id="GO:0004326">
    <property type="term" value="F:tetrahydrofolylpolyglutamate synthase activity"/>
    <property type="evidence" value="ECO:0007669"/>
    <property type="project" value="UniProtKB-EC"/>
</dbReference>
<evidence type="ECO:0000256" key="7">
    <source>
        <dbReference type="ARBA" id="ARBA00022840"/>
    </source>
</evidence>
<dbReference type="PROSITE" id="PS01012">
    <property type="entry name" value="FOLYLPOLYGLU_SYNT_2"/>
    <property type="match status" value="1"/>
</dbReference>
<accession>A0A173TQG2</accession>
<dbReference type="PIRSF" id="PIRSF001563">
    <property type="entry name" value="Folylpolyglu_synth"/>
    <property type="match status" value="1"/>
</dbReference>
<feature type="domain" description="Mur ligase central" evidence="13">
    <location>
        <begin position="44"/>
        <end position="266"/>
    </location>
</feature>
<dbReference type="EMBL" id="CYXR01000017">
    <property type="protein sequence ID" value="CUN03428.1"/>
    <property type="molecule type" value="Genomic_DNA"/>
</dbReference>
<dbReference type="GO" id="GO:0005737">
    <property type="term" value="C:cytoplasm"/>
    <property type="evidence" value="ECO:0007669"/>
    <property type="project" value="TreeGrafter"/>
</dbReference>
<evidence type="ECO:0000256" key="8">
    <source>
        <dbReference type="ARBA" id="ARBA00022842"/>
    </source>
</evidence>
<name>A0A173TQG2_9FIRM</name>
<dbReference type="FunFam" id="3.40.1190.10:FF:000011">
    <property type="entry name" value="Folylpolyglutamate synthase/dihydrofolate synthase"/>
    <property type="match status" value="1"/>
</dbReference>
<dbReference type="NCBIfam" id="TIGR01499">
    <property type="entry name" value="folC"/>
    <property type="match status" value="1"/>
</dbReference>
<evidence type="ECO:0000256" key="11">
    <source>
        <dbReference type="PIRNR" id="PIRNR001563"/>
    </source>
</evidence>
<evidence type="ECO:0000256" key="6">
    <source>
        <dbReference type="ARBA" id="ARBA00022741"/>
    </source>
</evidence>
<dbReference type="SUPFAM" id="SSF53244">
    <property type="entry name" value="MurD-like peptide ligases, peptide-binding domain"/>
    <property type="match status" value="1"/>
</dbReference>
<comment type="catalytic activity">
    <reaction evidence="10">
        <text>(6S)-5,6,7,8-tetrahydrofolyl-(gamma-L-Glu)(n) + L-glutamate + ATP = (6S)-5,6,7,8-tetrahydrofolyl-(gamma-L-Glu)(n+1) + ADP + phosphate + H(+)</text>
        <dbReference type="Rhea" id="RHEA:10580"/>
        <dbReference type="Rhea" id="RHEA-COMP:14738"/>
        <dbReference type="Rhea" id="RHEA-COMP:14740"/>
        <dbReference type="ChEBI" id="CHEBI:15378"/>
        <dbReference type="ChEBI" id="CHEBI:29985"/>
        <dbReference type="ChEBI" id="CHEBI:30616"/>
        <dbReference type="ChEBI" id="CHEBI:43474"/>
        <dbReference type="ChEBI" id="CHEBI:141005"/>
        <dbReference type="ChEBI" id="CHEBI:456216"/>
        <dbReference type="EC" id="6.3.2.17"/>
    </reaction>
</comment>
<sequence length="441" mass="48972">MLYEEARVYLDHVSKYGSVLGLDSIKSLLGELGNPQKDLKFIHIAGTNGKGSILAGLSGILQQAGYRTGRYCSPTVMGYMERFQVDGQWMAEDELAPFVSQVKEAAEKVEEKTDLTVTVFEIETAIAFLYFREKQCDYVVLEAGMGGLLDATNVIDTTVLSIFASISMDHIGVLGNTLEEIAENKAGIIKPSCLAVVTSPQQMSVTDILQKKAGECGCRFVVSHPEKAVISEETMDGQIFSYGEYKDIRLRLAGRYQIDNAATVLEAVDALRRSGVPIPEDAVRKGFVKVTWPGRFQVLEKEPTVIADGAHNRDAARRLAENVRTYLTDRKIVGVMGVFKDKEYEQIAEIMAPYLSKAYTIDLPNGERNLGKERLCEVLKTKNVQSEPAENIADALEKAKAECGKEDVVLVFGSLSYLGEVIRLERETNVFERKKEERTLW</sequence>
<dbReference type="InterPro" id="IPR036615">
    <property type="entry name" value="Mur_ligase_C_dom_sf"/>
</dbReference>
<keyword evidence="4 11" id="KW-0436">Ligase</keyword>
<reference evidence="14 15" key="1">
    <citation type="submission" date="2015-09" db="EMBL/GenBank/DDBJ databases">
        <authorList>
            <consortium name="Pathogen Informatics"/>
        </authorList>
    </citation>
    <scope>NUCLEOTIDE SEQUENCE [LARGE SCALE GENOMIC DNA]</scope>
    <source>
        <strain evidence="14 15">2789STDY5834962</strain>
    </source>
</reference>
<dbReference type="InterPro" id="IPR018109">
    <property type="entry name" value="Folylpolyglutamate_synth_CS"/>
</dbReference>
<dbReference type="InterPro" id="IPR013221">
    <property type="entry name" value="Mur_ligase_cen"/>
</dbReference>
<dbReference type="Proteomes" id="UP000095727">
    <property type="component" value="Unassembled WGS sequence"/>
</dbReference>
<dbReference type="RefSeq" id="WP_055157481.1">
    <property type="nucleotide sequence ID" value="NZ_CYXR01000017.1"/>
</dbReference>
<evidence type="ECO:0000256" key="9">
    <source>
        <dbReference type="ARBA" id="ARBA00030592"/>
    </source>
</evidence>
<dbReference type="SUPFAM" id="SSF53623">
    <property type="entry name" value="MurD-like peptide ligases, catalytic domain"/>
    <property type="match status" value="1"/>
</dbReference>
<keyword evidence="8" id="KW-0460">Magnesium</keyword>
<dbReference type="Gene3D" id="3.40.1190.10">
    <property type="entry name" value="Mur-like, catalytic domain"/>
    <property type="match status" value="1"/>
</dbReference>
<dbReference type="GO" id="GO:0008841">
    <property type="term" value="F:dihydrofolate synthase activity"/>
    <property type="evidence" value="ECO:0007669"/>
    <property type="project" value="TreeGrafter"/>
</dbReference>
<dbReference type="InterPro" id="IPR004101">
    <property type="entry name" value="Mur_ligase_C"/>
</dbReference>